<comment type="subcellular location">
    <subcellularLocation>
        <location evidence="1">Mitochondrion membrane</location>
    </subcellularLocation>
</comment>
<dbReference type="GO" id="GO:0031966">
    <property type="term" value="C:mitochondrial membrane"/>
    <property type="evidence" value="ECO:0007669"/>
    <property type="project" value="UniProtKB-SubCell"/>
</dbReference>
<dbReference type="Pfam" id="PF11022">
    <property type="entry name" value="ATP19"/>
    <property type="match status" value="1"/>
</dbReference>
<evidence type="ECO:0008006" key="7">
    <source>
        <dbReference type="Google" id="ProtNLM"/>
    </source>
</evidence>
<evidence type="ECO:0000256" key="3">
    <source>
        <dbReference type="ARBA" id="ARBA00023136"/>
    </source>
</evidence>
<comment type="caution">
    <text evidence="5">The sequence shown here is derived from an EMBL/GenBank/DDBJ whole genome shotgun (WGS) entry which is preliminary data.</text>
</comment>
<dbReference type="InParanoid" id="A0A401GZD0"/>
<dbReference type="RefSeq" id="XP_027618449.1">
    <property type="nucleotide sequence ID" value="XM_027762648.1"/>
</dbReference>
<evidence type="ECO:0000256" key="1">
    <source>
        <dbReference type="ARBA" id="ARBA00004325"/>
    </source>
</evidence>
<dbReference type="STRING" id="139825.A0A401GZD0"/>
<dbReference type="PANTHER" id="PTHR28074:SF1">
    <property type="entry name" value="ATP SYNTHASE SUBUNIT K, MITOCHONDRIAL"/>
    <property type="match status" value="1"/>
</dbReference>
<dbReference type="PANTHER" id="PTHR28074">
    <property type="entry name" value="ATP SYNTHASE SUBUNIT K, MITOCHONDRIAL"/>
    <property type="match status" value="1"/>
</dbReference>
<organism evidence="5 6">
    <name type="scientific">Sparassis crispa</name>
    <dbReference type="NCBI Taxonomy" id="139825"/>
    <lineage>
        <taxon>Eukaryota</taxon>
        <taxon>Fungi</taxon>
        <taxon>Dikarya</taxon>
        <taxon>Basidiomycota</taxon>
        <taxon>Agaricomycotina</taxon>
        <taxon>Agaricomycetes</taxon>
        <taxon>Polyporales</taxon>
        <taxon>Sparassidaceae</taxon>
        <taxon>Sparassis</taxon>
    </lineage>
</organism>
<evidence type="ECO:0000256" key="2">
    <source>
        <dbReference type="ARBA" id="ARBA00023128"/>
    </source>
</evidence>
<keyword evidence="4" id="KW-0812">Transmembrane</keyword>
<dbReference type="OrthoDB" id="2094445at2759"/>
<dbReference type="GO" id="GO:0015986">
    <property type="term" value="P:proton motive force-driven ATP synthesis"/>
    <property type="evidence" value="ECO:0007669"/>
    <property type="project" value="TreeGrafter"/>
</dbReference>
<evidence type="ECO:0000313" key="5">
    <source>
        <dbReference type="EMBL" id="GBE87536.1"/>
    </source>
</evidence>
<keyword evidence="2" id="KW-0496">Mitochondrion</keyword>
<dbReference type="GeneID" id="38784453"/>
<keyword evidence="3 4" id="KW-0472">Membrane</keyword>
<proteinExistence type="predicted"/>
<dbReference type="AlphaFoldDB" id="A0A401GZD0"/>
<sequence length="78" mass="8304">MSYVILGRAVKTEYLAIGTILGAVGLGMLSAGGKKETAAPAKTIEQVKETVKFTAGSSEEEEFIKKFVADAEKEEAKH</sequence>
<reference evidence="5 6" key="1">
    <citation type="journal article" date="2018" name="Sci. Rep.">
        <title>Genome sequence of the cauliflower mushroom Sparassis crispa (Hanabiratake) and its association with beneficial usage.</title>
        <authorList>
            <person name="Kiyama R."/>
            <person name="Furutani Y."/>
            <person name="Kawaguchi K."/>
            <person name="Nakanishi T."/>
        </authorList>
    </citation>
    <scope>NUCLEOTIDE SEQUENCE [LARGE SCALE GENOMIC DNA]</scope>
</reference>
<dbReference type="InterPro" id="IPR021278">
    <property type="entry name" value="ATP19"/>
</dbReference>
<keyword evidence="4" id="KW-1133">Transmembrane helix</keyword>
<protein>
    <recommendedName>
        <fullName evidence="7">ATP synthase subunit K, mitochondrial</fullName>
    </recommendedName>
</protein>
<name>A0A401GZD0_9APHY</name>
<evidence type="ECO:0000256" key="4">
    <source>
        <dbReference type="SAM" id="Phobius"/>
    </source>
</evidence>
<feature type="transmembrane region" description="Helical" evidence="4">
    <location>
        <begin position="14"/>
        <end position="32"/>
    </location>
</feature>
<dbReference type="Proteomes" id="UP000287166">
    <property type="component" value="Unassembled WGS sequence"/>
</dbReference>
<accession>A0A401GZD0</accession>
<evidence type="ECO:0000313" key="6">
    <source>
        <dbReference type="Proteomes" id="UP000287166"/>
    </source>
</evidence>
<dbReference type="EMBL" id="BFAD01000011">
    <property type="protein sequence ID" value="GBE87536.1"/>
    <property type="molecule type" value="Genomic_DNA"/>
</dbReference>
<keyword evidence="6" id="KW-1185">Reference proteome</keyword>
<gene>
    <name evidence="5" type="ORF">SCP_1102130</name>
</gene>